<dbReference type="EMBL" id="JPRM01000020">
    <property type="protein sequence ID" value="KFF15553.1"/>
    <property type="molecule type" value="Genomic_DNA"/>
</dbReference>
<name>A0A086AFT9_FLAHY</name>
<reference evidence="3 5" key="1">
    <citation type="submission" date="2014-07" db="EMBL/GenBank/DDBJ databases">
        <title>Genome of Flavobacterium hydatis DSM 2063.</title>
        <authorList>
            <person name="Pipes S.E."/>
            <person name="Stropko S.J."/>
            <person name="Newman J.D."/>
        </authorList>
    </citation>
    <scope>NUCLEOTIDE SEQUENCE [LARGE SCALE GENOMIC DNA]</scope>
    <source>
        <strain evidence="3 5">DSM 2063</strain>
    </source>
</reference>
<dbReference type="GO" id="GO:0071949">
    <property type="term" value="F:FAD binding"/>
    <property type="evidence" value="ECO:0007669"/>
    <property type="project" value="InterPro"/>
</dbReference>
<dbReference type="OrthoDB" id="9766816at2"/>
<gene>
    <name evidence="4" type="ORF">B0A62_20175</name>
    <name evidence="3" type="ORF">IW20_13800</name>
</gene>
<dbReference type="AlphaFoldDB" id="A0A086AFT9"/>
<dbReference type="Pfam" id="PF01494">
    <property type="entry name" value="FAD_binding_3"/>
    <property type="match status" value="1"/>
</dbReference>
<dbReference type="RefSeq" id="WP_035623143.1">
    <property type="nucleotide sequence ID" value="NZ_JBEWQG010000006.1"/>
</dbReference>
<dbReference type="PANTHER" id="PTHR43476:SF3">
    <property type="entry name" value="FAD-BINDING MONOOXYGENASE"/>
    <property type="match status" value="1"/>
</dbReference>
<dbReference type="InterPro" id="IPR002938">
    <property type="entry name" value="FAD-bd"/>
</dbReference>
<dbReference type="Proteomes" id="UP000028712">
    <property type="component" value="Unassembled WGS sequence"/>
</dbReference>
<dbReference type="GO" id="GO:0019622">
    <property type="term" value="P:3-(3-hydroxy)phenylpropionate catabolic process"/>
    <property type="evidence" value="ECO:0007669"/>
    <property type="project" value="TreeGrafter"/>
</dbReference>
<evidence type="ECO:0000259" key="2">
    <source>
        <dbReference type="Pfam" id="PF01494"/>
    </source>
</evidence>
<proteinExistence type="predicted"/>
<feature type="domain" description="FAD-binding" evidence="2">
    <location>
        <begin position="4"/>
        <end position="346"/>
    </location>
</feature>
<dbReference type="InterPro" id="IPR050631">
    <property type="entry name" value="PheA/TfdB_FAD_monoxygenase"/>
</dbReference>
<dbReference type="Proteomes" id="UP000198424">
    <property type="component" value="Unassembled WGS sequence"/>
</dbReference>
<dbReference type="PANTHER" id="PTHR43476">
    <property type="entry name" value="3-(3-HYDROXY-PHENYL)PROPIONATE/3-HYDROXYCINNAMIC ACID HYDROXYLASE"/>
    <property type="match status" value="1"/>
</dbReference>
<organism evidence="3 5">
    <name type="scientific">Flavobacterium hydatis</name>
    <name type="common">Cytophaga aquatilis</name>
    <dbReference type="NCBI Taxonomy" id="991"/>
    <lineage>
        <taxon>Bacteria</taxon>
        <taxon>Pseudomonadati</taxon>
        <taxon>Bacteroidota</taxon>
        <taxon>Flavobacteriia</taxon>
        <taxon>Flavobacteriales</taxon>
        <taxon>Flavobacteriaceae</taxon>
        <taxon>Flavobacterium</taxon>
    </lineage>
</organism>
<evidence type="ECO:0000313" key="4">
    <source>
        <dbReference type="EMBL" id="OXA89863.1"/>
    </source>
</evidence>
<dbReference type="GO" id="GO:0008688">
    <property type="term" value="F:3-(3-hydroxyphenyl)propionate hydroxylase activity"/>
    <property type="evidence" value="ECO:0007669"/>
    <property type="project" value="TreeGrafter"/>
</dbReference>
<evidence type="ECO:0000313" key="5">
    <source>
        <dbReference type="Proteomes" id="UP000028712"/>
    </source>
</evidence>
<protein>
    <recommendedName>
        <fullName evidence="2">FAD-binding domain-containing protein</fullName>
    </recommendedName>
</protein>
<sequence length="518" mass="59866">MEEEYDVIIAGCGPTGATFANYFGKQNLKVLLFDRGSDVIEYPRAVHIDEDVIRIFQELGLYEEMKKDAIKPFVNYSLVSKKDKLLFQFQPNSSISEDIPDCSWILQPEIERHLRNGFLQYPNVKFLKETYWKDLHEKKDSISLVLTDNKKQSLHVKAKFLIACDGGRSAIRKKMNIDVHDFGFKKEWFVIDTNYSGDNIFSEDHKQYCDPNQPMTYVNGVKNHFRWEFMVSKKHAKYSDEMLADTMIPKLASYFPIDDFEIIRKKKYVFYTLVAKDWRSGNVFLAGDAAHQMPPFLGQGMCSGIKDAKNLSWKIVSACTNFNVATNELLDSYYKERAPQVKKIIKTAAILGGFIQYSNPILSSFRNGFLRLLNVLPSKPIDTLIEKHLYGLEVTNFSRIKHPLVGKRIPQPFISLKDERKVYFDELCGFHWVVLFLSDSKIVPFNPSGFLKYISVVQDFSESAIGIKSVFLNKWMIKNKVDFVVIRPDKFIFDTGKVNDYDKIIRNIDSYVSKISSN</sequence>
<keyword evidence="6" id="KW-1185">Reference proteome</keyword>
<accession>A0A086AFT9</accession>
<evidence type="ECO:0000256" key="1">
    <source>
        <dbReference type="ARBA" id="ARBA00023002"/>
    </source>
</evidence>
<comment type="caution">
    <text evidence="3">The sequence shown here is derived from an EMBL/GenBank/DDBJ whole genome shotgun (WGS) entry which is preliminary data.</text>
</comment>
<reference evidence="4 6" key="2">
    <citation type="submission" date="2016-11" db="EMBL/GenBank/DDBJ databases">
        <title>Whole genomes of Flavobacteriaceae.</title>
        <authorList>
            <person name="Stine C."/>
            <person name="Li C."/>
            <person name="Tadesse D."/>
        </authorList>
    </citation>
    <scope>NUCLEOTIDE SEQUENCE [LARGE SCALE GENOMIC DNA]</scope>
    <source>
        <strain evidence="4 6">ATCC 29551</strain>
    </source>
</reference>
<dbReference type="SUPFAM" id="SSF51905">
    <property type="entry name" value="FAD/NAD(P)-binding domain"/>
    <property type="match status" value="1"/>
</dbReference>
<dbReference type="STRING" id="991.IW20_13800"/>
<keyword evidence="1" id="KW-0560">Oxidoreductase</keyword>
<dbReference type="Gene3D" id="3.50.50.60">
    <property type="entry name" value="FAD/NAD(P)-binding domain"/>
    <property type="match status" value="1"/>
</dbReference>
<dbReference type="Gene3D" id="3.30.70.2450">
    <property type="match status" value="1"/>
</dbReference>
<evidence type="ECO:0000313" key="6">
    <source>
        <dbReference type="Proteomes" id="UP000198424"/>
    </source>
</evidence>
<dbReference type="PRINTS" id="PR00420">
    <property type="entry name" value="RNGMNOXGNASE"/>
</dbReference>
<dbReference type="EMBL" id="MUGY01000029">
    <property type="protein sequence ID" value="OXA89863.1"/>
    <property type="molecule type" value="Genomic_DNA"/>
</dbReference>
<dbReference type="InterPro" id="IPR036188">
    <property type="entry name" value="FAD/NAD-bd_sf"/>
</dbReference>
<evidence type="ECO:0000313" key="3">
    <source>
        <dbReference type="EMBL" id="KFF15553.1"/>
    </source>
</evidence>
<dbReference type="eggNOG" id="COG0654">
    <property type="taxonomic scope" value="Bacteria"/>
</dbReference>